<dbReference type="InterPro" id="IPR036388">
    <property type="entry name" value="WH-like_DNA-bd_sf"/>
</dbReference>
<evidence type="ECO:0000313" key="6">
    <source>
        <dbReference type="Proteomes" id="UP001556692"/>
    </source>
</evidence>
<comment type="caution">
    <text evidence="5">The sequence shown here is derived from an EMBL/GenBank/DDBJ whole genome shotgun (WGS) entry which is preliminary data.</text>
</comment>
<evidence type="ECO:0000256" key="1">
    <source>
        <dbReference type="ARBA" id="ARBA00022679"/>
    </source>
</evidence>
<dbReference type="Proteomes" id="UP001556692">
    <property type="component" value="Unassembled WGS sequence"/>
</dbReference>
<dbReference type="PROSITE" id="PS50995">
    <property type="entry name" value="HTH_MARR_2"/>
    <property type="match status" value="1"/>
</dbReference>
<evidence type="ECO:0000256" key="2">
    <source>
        <dbReference type="ARBA" id="ARBA00023315"/>
    </source>
</evidence>
<evidence type="ECO:0000313" key="5">
    <source>
        <dbReference type="EMBL" id="MEX0408346.1"/>
    </source>
</evidence>
<dbReference type="SUPFAM" id="SSF46785">
    <property type="entry name" value="Winged helix' DNA-binding domain"/>
    <property type="match status" value="1"/>
</dbReference>
<evidence type="ECO:0000259" key="3">
    <source>
        <dbReference type="PROSITE" id="PS50995"/>
    </source>
</evidence>
<dbReference type="RefSeq" id="WP_367956215.1">
    <property type="nucleotide sequence ID" value="NZ_JBDPGJ010000005.1"/>
</dbReference>
<dbReference type="PANTHER" id="PTHR43877:SF2">
    <property type="entry name" value="AMINOALKYLPHOSPHONATE N-ACETYLTRANSFERASE-RELATED"/>
    <property type="match status" value="1"/>
</dbReference>
<feature type="domain" description="N-acetyltransferase" evidence="4">
    <location>
        <begin position="143"/>
        <end position="295"/>
    </location>
</feature>
<protein>
    <submittedName>
        <fullName evidence="5">Helix-turn-helix domain-containing GNAT family N-acetyltransferase</fullName>
    </submittedName>
</protein>
<name>A0ABV3SR18_9HYPH</name>
<dbReference type="InterPro" id="IPR000182">
    <property type="entry name" value="GNAT_dom"/>
</dbReference>
<dbReference type="Gene3D" id="1.10.10.10">
    <property type="entry name" value="Winged helix-like DNA-binding domain superfamily/Winged helix DNA-binding domain"/>
    <property type="match status" value="1"/>
</dbReference>
<dbReference type="SUPFAM" id="SSF55729">
    <property type="entry name" value="Acyl-CoA N-acyltransferases (Nat)"/>
    <property type="match status" value="1"/>
</dbReference>
<accession>A0ABV3SR18</accession>
<dbReference type="PROSITE" id="PS51186">
    <property type="entry name" value="GNAT"/>
    <property type="match status" value="1"/>
</dbReference>
<keyword evidence="6" id="KW-1185">Reference proteome</keyword>
<dbReference type="Pfam" id="PF12802">
    <property type="entry name" value="MarR_2"/>
    <property type="match status" value="1"/>
</dbReference>
<dbReference type="PANTHER" id="PTHR43877">
    <property type="entry name" value="AMINOALKYLPHOSPHONATE N-ACETYLTRANSFERASE-RELATED-RELATED"/>
    <property type="match status" value="1"/>
</dbReference>
<dbReference type="CDD" id="cd04301">
    <property type="entry name" value="NAT_SF"/>
    <property type="match status" value="1"/>
</dbReference>
<sequence>METAQISTVRDFNRVVTLRTGAVDGSYLGRGRPLGQARLIFEIGPGGGDLRALRERLKLDSGYMSRLLRALERQGLVAVEDDGDDRRRRRVLLTARGKEEWAAYDGLSDDLAHSWLAPLSTSQRERLLSAMAEVKSLLAAASVEISQEPADGEDARACVAAYMAELAVTFEEGFDPANGNPTPDTDALTPPNGAFLIARLDGRAIGCGALRTLERGVGEIKRMWVAPQARGLGVARRLLTALEDKARDLGMGRVRLDTNRALTKAQEMYRKAGYHAIGRFNDNPYADFWFEKNLDPG</sequence>
<gene>
    <name evidence="5" type="ORF">ABGN05_22045</name>
</gene>
<proteinExistence type="predicted"/>
<dbReference type="InterPro" id="IPR036390">
    <property type="entry name" value="WH_DNA-bd_sf"/>
</dbReference>
<reference evidence="5 6" key="1">
    <citation type="submission" date="2024-05" db="EMBL/GenBank/DDBJ databases">
        <authorList>
            <person name="Jiang F."/>
        </authorList>
    </citation>
    <scope>NUCLEOTIDE SEQUENCE [LARGE SCALE GENOMIC DNA]</scope>
    <source>
        <strain evidence="5 6">LZ166</strain>
    </source>
</reference>
<organism evidence="5 6">
    <name type="scientific">Aquibium pacificus</name>
    <dbReference type="NCBI Taxonomy" id="3153579"/>
    <lineage>
        <taxon>Bacteria</taxon>
        <taxon>Pseudomonadati</taxon>
        <taxon>Pseudomonadota</taxon>
        <taxon>Alphaproteobacteria</taxon>
        <taxon>Hyphomicrobiales</taxon>
        <taxon>Phyllobacteriaceae</taxon>
        <taxon>Aquibium</taxon>
    </lineage>
</organism>
<keyword evidence="2" id="KW-0012">Acyltransferase</keyword>
<evidence type="ECO:0000259" key="4">
    <source>
        <dbReference type="PROSITE" id="PS51186"/>
    </source>
</evidence>
<dbReference type="InterPro" id="IPR000835">
    <property type="entry name" value="HTH_MarR-typ"/>
</dbReference>
<dbReference type="Gene3D" id="3.40.630.30">
    <property type="match status" value="1"/>
</dbReference>
<dbReference type="InterPro" id="IPR050832">
    <property type="entry name" value="Bact_Acetyltransf"/>
</dbReference>
<feature type="domain" description="HTH marR-type" evidence="3">
    <location>
        <begin position="1"/>
        <end position="136"/>
    </location>
</feature>
<keyword evidence="1" id="KW-0808">Transferase</keyword>
<dbReference type="InterPro" id="IPR016181">
    <property type="entry name" value="Acyl_CoA_acyltransferase"/>
</dbReference>
<dbReference type="EMBL" id="JBDPGJ010000005">
    <property type="protein sequence ID" value="MEX0408346.1"/>
    <property type="molecule type" value="Genomic_DNA"/>
</dbReference>
<dbReference type="Pfam" id="PF00583">
    <property type="entry name" value="Acetyltransf_1"/>
    <property type="match status" value="1"/>
</dbReference>